<dbReference type="PROSITE" id="PS00723">
    <property type="entry name" value="POLYPRENYL_SYNTHASE_1"/>
    <property type="match status" value="1"/>
</dbReference>
<gene>
    <name evidence="6" type="ORF">METZ01_LOCUS165027</name>
</gene>
<comment type="cofactor">
    <cofactor evidence="1">
        <name>Mg(2+)</name>
        <dbReference type="ChEBI" id="CHEBI:18420"/>
    </cofactor>
</comment>
<dbReference type="GO" id="GO:0008299">
    <property type="term" value="P:isoprenoid biosynthetic process"/>
    <property type="evidence" value="ECO:0007669"/>
    <property type="project" value="InterPro"/>
</dbReference>
<reference evidence="6" key="1">
    <citation type="submission" date="2018-05" db="EMBL/GenBank/DDBJ databases">
        <authorList>
            <person name="Lanie J.A."/>
            <person name="Ng W.-L."/>
            <person name="Kazmierczak K.M."/>
            <person name="Andrzejewski T.M."/>
            <person name="Davidsen T.M."/>
            <person name="Wayne K.J."/>
            <person name="Tettelin H."/>
            <person name="Glass J.I."/>
            <person name="Rusch D."/>
            <person name="Podicherti R."/>
            <person name="Tsui H.-C.T."/>
            <person name="Winkler M.E."/>
        </authorList>
    </citation>
    <scope>NUCLEOTIDE SEQUENCE</scope>
</reference>
<evidence type="ECO:0008006" key="7">
    <source>
        <dbReference type="Google" id="ProtNLM"/>
    </source>
</evidence>
<keyword evidence="3" id="KW-0808">Transferase</keyword>
<dbReference type="Gene3D" id="1.10.600.10">
    <property type="entry name" value="Farnesyl Diphosphate Synthase"/>
    <property type="match status" value="1"/>
</dbReference>
<dbReference type="InterPro" id="IPR008949">
    <property type="entry name" value="Isoprenoid_synthase_dom_sf"/>
</dbReference>
<name>A0A382BFZ3_9ZZZZ</name>
<feature type="non-terminal residue" evidence="6">
    <location>
        <position position="1"/>
    </location>
</feature>
<evidence type="ECO:0000256" key="2">
    <source>
        <dbReference type="ARBA" id="ARBA00006706"/>
    </source>
</evidence>
<dbReference type="AlphaFoldDB" id="A0A382BFZ3"/>
<evidence type="ECO:0000313" key="6">
    <source>
        <dbReference type="EMBL" id="SVB12173.1"/>
    </source>
</evidence>
<feature type="non-terminal residue" evidence="6">
    <location>
        <position position="180"/>
    </location>
</feature>
<proteinExistence type="inferred from homology"/>
<dbReference type="SUPFAM" id="SSF48576">
    <property type="entry name" value="Terpenoid synthases"/>
    <property type="match status" value="1"/>
</dbReference>
<dbReference type="InterPro" id="IPR000092">
    <property type="entry name" value="Polyprenyl_synt"/>
</dbReference>
<dbReference type="Pfam" id="PF00348">
    <property type="entry name" value="polyprenyl_synt"/>
    <property type="match status" value="1"/>
</dbReference>
<dbReference type="InterPro" id="IPR033749">
    <property type="entry name" value="Polyprenyl_synt_CS"/>
</dbReference>
<sequence length="180" mass="19455">VAIAAHNRDEHPSSADNALDALQALVKDDLLAVNHAIVDRMQSPVTMIPQLAGHLISSGGKRLRPVLTLLCSRLCSYQGRRHIPLAACVEFIHTATLLHDDVVDESSLRRGIESANAVWGNQASVLVGDFLFSRAFQIMVEDGSLRVLEILSTASAVIAEGEVQQLANSNDLNTSEQHCL</sequence>
<dbReference type="GO" id="GO:0004659">
    <property type="term" value="F:prenyltransferase activity"/>
    <property type="evidence" value="ECO:0007669"/>
    <property type="project" value="InterPro"/>
</dbReference>
<keyword evidence="4" id="KW-0479">Metal-binding</keyword>
<dbReference type="GO" id="GO:0046872">
    <property type="term" value="F:metal ion binding"/>
    <property type="evidence" value="ECO:0007669"/>
    <property type="project" value="UniProtKB-KW"/>
</dbReference>
<dbReference type="PANTHER" id="PTHR12001">
    <property type="entry name" value="GERANYLGERANYL PYROPHOSPHATE SYNTHASE"/>
    <property type="match status" value="1"/>
</dbReference>
<evidence type="ECO:0000256" key="4">
    <source>
        <dbReference type="ARBA" id="ARBA00022723"/>
    </source>
</evidence>
<comment type="similarity">
    <text evidence="2">Belongs to the FPP/GGPP synthase family.</text>
</comment>
<dbReference type="EMBL" id="UINC01029447">
    <property type="protein sequence ID" value="SVB12173.1"/>
    <property type="molecule type" value="Genomic_DNA"/>
</dbReference>
<evidence type="ECO:0000256" key="1">
    <source>
        <dbReference type="ARBA" id="ARBA00001946"/>
    </source>
</evidence>
<keyword evidence="5" id="KW-0460">Magnesium</keyword>
<evidence type="ECO:0000256" key="3">
    <source>
        <dbReference type="ARBA" id="ARBA00022679"/>
    </source>
</evidence>
<dbReference type="PANTHER" id="PTHR12001:SF69">
    <property type="entry name" value="ALL TRANS-POLYPRENYL-DIPHOSPHATE SYNTHASE PDSS1"/>
    <property type="match status" value="1"/>
</dbReference>
<organism evidence="6">
    <name type="scientific">marine metagenome</name>
    <dbReference type="NCBI Taxonomy" id="408172"/>
    <lineage>
        <taxon>unclassified sequences</taxon>
        <taxon>metagenomes</taxon>
        <taxon>ecological metagenomes</taxon>
    </lineage>
</organism>
<protein>
    <recommendedName>
        <fullName evidence="7">Polyprenyl synthetase</fullName>
    </recommendedName>
</protein>
<evidence type="ECO:0000256" key="5">
    <source>
        <dbReference type="ARBA" id="ARBA00022842"/>
    </source>
</evidence>
<accession>A0A382BFZ3</accession>